<feature type="compositionally biased region" description="Acidic residues" evidence="4">
    <location>
        <begin position="811"/>
        <end position="820"/>
    </location>
</feature>
<dbReference type="Gene3D" id="2.130.10.10">
    <property type="entry name" value="YVTN repeat-like/Quinoprotein amine dehydrogenase"/>
    <property type="match status" value="1"/>
</dbReference>
<dbReference type="GO" id="GO:0006383">
    <property type="term" value="P:transcription by RNA polymerase III"/>
    <property type="evidence" value="ECO:0007669"/>
    <property type="project" value="InterPro"/>
</dbReference>
<evidence type="ECO:0000313" key="9">
    <source>
        <dbReference type="WBParaSite" id="SCUD_0000164601-mRNA-1"/>
    </source>
</evidence>
<dbReference type="GO" id="GO:0032040">
    <property type="term" value="C:small-subunit processome"/>
    <property type="evidence" value="ECO:0007669"/>
    <property type="project" value="TreeGrafter"/>
</dbReference>
<dbReference type="InterPro" id="IPR056550">
    <property type="entry name" value="NOL10_2nd"/>
</dbReference>
<dbReference type="InterPro" id="IPR036322">
    <property type="entry name" value="WD40_repeat_dom_sf"/>
</dbReference>
<accession>A0A183JG27</accession>
<dbReference type="InterPro" id="IPR040382">
    <property type="entry name" value="NOL10/Enp2"/>
</dbReference>
<evidence type="ECO:0000313" key="7">
    <source>
        <dbReference type="EMBL" id="VDO68996.1"/>
    </source>
</evidence>
<name>A0A183JG27_9TREM</name>
<proteinExistence type="inferred from homology"/>
<feature type="domain" description="Nucleolar protein 10-like second" evidence="5">
    <location>
        <begin position="374"/>
        <end position="419"/>
    </location>
</feature>
<organism evidence="9">
    <name type="scientific">Schistosoma curassoni</name>
    <dbReference type="NCBI Taxonomy" id="6186"/>
    <lineage>
        <taxon>Eukaryota</taxon>
        <taxon>Metazoa</taxon>
        <taxon>Spiralia</taxon>
        <taxon>Lophotrochozoa</taxon>
        <taxon>Platyhelminthes</taxon>
        <taxon>Trematoda</taxon>
        <taxon>Digenea</taxon>
        <taxon>Strigeidida</taxon>
        <taxon>Schistosomatoidea</taxon>
        <taxon>Schistosomatidae</taxon>
        <taxon>Schistosoma</taxon>
    </lineage>
</organism>
<comment type="similarity">
    <text evidence="2">Belongs to the eukaryotic RPC7 RNA polymerase subunit family.</text>
</comment>
<feature type="domain" description="Nucleolar protein 10-like N-terminal" evidence="6">
    <location>
        <begin position="1"/>
        <end position="369"/>
    </location>
</feature>
<sequence>MNVVKINGVKVYNLTANRSLPEWASKSEKRKRKSDMELSRRIELIQELEMPDSTTYLTCSPDGQYLFALGRYKPRVKCYELSNLSMKFDRCLDCMPYKMVCLSDNYSKFALLEEERWVEIHAAGGHHFKFRVPKQGVDLDYCPYTCDLFVASSRNHIYRMDLSEGRFKTSLVSQRLENSSHGLTVCSFERNYGLLLGASTIGCVDGWDTRTSEHVFGLNVCEYAPTPEDIQNKWRSTAVTCLSFKDSLNVAIGTGDGMVYIYDLRQNRKPWHVRDTEYREPIKSIHFHDDKVLAALRYCCKIWSVDTGKIFVGFNIGPSDCNSMYHFPNSGLLMFASESPKISTYFIPLLGEAPFWCSYLDSLVVECEPDVTTMYDGYKFITRQQLADLGMSELIGTQFLRAYMHGYFISANLYNKIQDHLGINQKSLTQTVKLNYPDNVPKTSSRSENIIAEFNEASADQRFSKLSDNPKLTYSTVDGDSDLIQIHQARLEKKRRRKELRKERAARTQALVNKASDVHLCSQNFSVLLVVFSSPHIFFSMNRGRRRGGGPNLSGLRDGVKRRLFDPHSVPTKPDPKFEVSRLIPFSVPKVTINSSLSDSSANNNPDVVKDDIDSLQINLFEITAKMEAAFRSGPFYHSVPELSEGIDVSSLLSSNSLNLRKKSQNMVSLLHLLVSHEINQWSDEDMNIKEPEDFYPKELISRTRINLKSNRRATQKSKLASRRSKQNYCDIGQVITDSFIQQVTETLPENDEDVEKIDVNNSENEDADSEDARWNGDVNQNDEIDELDDDEFDNDYCQEYFDNGEKDFSDDGLGGDDDGGGAKYYE</sequence>
<dbReference type="InterPro" id="IPR015943">
    <property type="entry name" value="WD40/YVTN_repeat-like_dom_sf"/>
</dbReference>
<dbReference type="WBParaSite" id="SCUD_0000164601-mRNA-1">
    <property type="protein sequence ID" value="SCUD_0000164601-mRNA-1"/>
    <property type="gene ID" value="SCUD_0000164601"/>
</dbReference>
<dbReference type="Pfam" id="PF23097">
    <property type="entry name" value="NOL10_2nd"/>
    <property type="match status" value="1"/>
</dbReference>
<evidence type="ECO:0000313" key="8">
    <source>
        <dbReference type="Proteomes" id="UP000279833"/>
    </source>
</evidence>
<dbReference type="STRING" id="6186.A0A183JG27"/>
<keyword evidence="8" id="KW-1185">Reference proteome</keyword>
<evidence type="ECO:0000259" key="5">
    <source>
        <dbReference type="Pfam" id="PF23097"/>
    </source>
</evidence>
<dbReference type="SUPFAM" id="SSF50978">
    <property type="entry name" value="WD40 repeat-like"/>
    <property type="match status" value="1"/>
</dbReference>
<dbReference type="GO" id="GO:0000462">
    <property type="term" value="P:maturation of SSU-rRNA from tricistronic rRNA transcript (SSU-rRNA, 5.8S rRNA, LSU-rRNA)"/>
    <property type="evidence" value="ECO:0007669"/>
    <property type="project" value="TreeGrafter"/>
</dbReference>
<feature type="region of interest" description="Disordered" evidence="4">
    <location>
        <begin position="759"/>
        <end position="827"/>
    </location>
</feature>
<reference evidence="9" key="1">
    <citation type="submission" date="2016-06" db="UniProtKB">
        <authorList>
            <consortium name="WormBaseParasite"/>
        </authorList>
    </citation>
    <scope>IDENTIFICATION</scope>
</reference>
<dbReference type="InterPro" id="IPR056551">
    <property type="entry name" value="Beta-prop_NOL10_N"/>
</dbReference>
<evidence type="ECO:0000256" key="2">
    <source>
        <dbReference type="ARBA" id="ARBA00008352"/>
    </source>
</evidence>
<evidence type="ECO:0000256" key="3">
    <source>
        <dbReference type="ARBA" id="ARBA00023242"/>
    </source>
</evidence>
<evidence type="ECO:0000259" key="6">
    <source>
        <dbReference type="Pfam" id="PF23098"/>
    </source>
</evidence>
<dbReference type="GO" id="GO:0030686">
    <property type="term" value="C:90S preribosome"/>
    <property type="evidence" value="ECO:0007669"/>
    <property type="project" value="TreeGrafter"/>
</dbReference>
<evidence type="ECO:0000256" key="4">
    <source>
        <dbReference type="SAM" id="MobiDB-lite"/>
    </source>
</evidence>
<dbReference type="EMBL" id="UZAK01001384">
    <property type="protein sequence ID" value="VDO68996.1"/>
    <property type="molecule type" value="Genomic_DNA"/>
</dbReference>
<keyword evidence="3" id="KW-0539">Nucleus</keyword>
<dbReference type="PANTHER" id="PTHR14927">
    <property type="entry name" value="NUCLEOLAR PROTEIN 10"/>
    <property type="match status" value="1"/>
</dbReference>
<reference evidence="7 8" key="2">
    <citation type="submission" date="2018-11" db="EMBL/GenBank/DDBJ databases">
        <authorList>
            <consortium name="Pathogen Informatics"/>
        </authorList>
    </citation>
    <scope>NUCLEOTIDE SEQUENCE [LARGE SCALE GENOMIC DNA]</scope>
    <source>
        <strain evidence="7">Dakar</strain>
        <strain evidence="8">Dakar, Senegal</strain>
    </source>
</reference>
<gene>
    <name evidence="7" type="ORF">SCUD_LOCUS1647</name>
</gene>
<dbReference type="InterPro" id="IPR024661">
    <property type="entry name" value="RNA_pol_III_Rpc31"/>
</dbReference>
<dbReference type="Pfam" id="PF23098">
    <property type="entry name" value="Beta-prop_NOL10_N"/>
    <property type="match status" value="1"/>
</dbReference>
<dbReference type="PANTHER" id="PTHR14927:SF0">
    <property type="entry name" value="NUCLEOLAR PROTEIN 10"/>
    <property type="match status" value="1"/>
</dbReference>
<evidence type="ECO:0000256" key="1">
    <source>
        <dbReference type="ARBA" id="ARBA00004123"/>
    </source>
</evidence>
<dbReference type="Pfam" id="PF11705">
    <property type="entry name" value="RNA_pol_3_Rpc31"/>
    <property type="match status" value="1"/>
</dbReference>
<feature type="compositionally biased region" description="Acidic residues" evidence="4">
    <location>
        <begin position="781"/>
        <end position="797"/>
    </location>
</feature>
<dbReference type="AlphaFoldDB" id="A0A183JG27"/>
<dbReference type="Proteomes" id="UP000279833">
    <property type="component" value="Unassembled WGS sequence"/>
</dbReference>
<comment type="subcellular location">
    <subcellularLocation>
        <location evidence="1">Nucleus</location>
    </subcellularLocation>
</comment>
<protein>
    <submittedName>
        <fullName evidence="9">Nucleolar protein 10</fullName>
    </submittedName>
</protein>